<protein>
    <submittedName>
        <fullName evidence="4">YccF domain-containing protein</fullName>
    </submittedName>
</protein>
<gene>
    <name evidence="2" type="ORF">HNAJ_LOCUS6124</name>
</gene>
<evidence type="ECO:0000256" key="1">
    <source>
        <dbReference type="SAM" id="Phobius"/>
    </source>
</evidence>
<dbReference type="OrthoDB" id="8912589at2759"/>
<name>A0A0R3TGD8_RODNA</name>
<proteinExistence type="predicted"/>
<dbReference type="AlphaFoldDB" id="A0A0R3TGD8"/>
<keyword evidence="1" id="KW-0812">Transmembrane</keyword>
<evidence type="ECO:0000313" key="3">
    <source>
        <dbReference type="Proteomes" id="UP000278807"/>
    </source>
</evidence>
<feature type="transmembrane region" description="Helical" evidence="1">
    <location>
        <begin position="12"/>
        <end position="37"/>
    </location>
</feature>
<evidence type="ECO:0000313" key="4">
    <source>
        <dbReference type="WBParaSite" id="HNAJ_0000612901-mRNA-1"/>
    </source>
</evidence>
<keyword evidence="1" id="KW-0472">Membrane</keyword>
<evidence type="ECO:0000313" key="2">
    <source>
        <dbReference type="EMBL" id="VDO01984.1"/>
    </source>
</evidence>
<dbReference type="WBParaSite" id="HNAJ_0000612901-mRNA-1">
    <property type="protein sequence ID" value="HNAJ_0000612901-mRNA-1"/>
    <property type="gene ID" value="HNAJ_0000612901"/>
</dbReference>
<dbReference type="Proteomes" id="UP000278807">
    <property type="component" value="Unassembled WGS sequence"/>
</dbReference>
<accession>A0A0R3TGD8</accession>
<reference evidence="2 3" key="2">
    <citation type="submission" date="2018-11" db="EMBL/GenBank/DDBJ databases">
        <authorList>
            <consortium name="Pathogen Informatics"/>
        </authorList>
    </citation>
    <scope>NUCLEOTIDE SEQUENCE [LARGE SCALE GENOMIC DNA]</scope>
</reference>
<keyword evidence="1" id="KW-1133">Transmembrane helix</keyword>
<sequence>MDGKFCLGLFYSFLWAILVVFIAWPFAVILAVVYIVLIPFASCIENIEPSLDGMFKYFKLPLVWARKAMEMTPIYNCNFS</sequence>
<organism evidence="4">
    <name type="scientific">Rodentolepis nana</name>
    <name type="common">Dwarf tapeworm</name>
    <name type="synonym">Hymenolepis nana</name>
    <dbReference type="NCBI Taxonomy" id="102285"/>
    <lineage>
        <taxon>Eukaryota</taxon>
        <taxon>Metazoa</taxon>
        <taxon>Spiralia</taxon>
        <taxon>Lophotrochozoa</taxon>
        <taxon>Platyhelminthes</taxon>
        <taxon>Cestoda</taxon>
        <taxon>Eucestoda</taxon>
        <taxon>Cyclophyllidea</taxon>
        <taxon>Hymenolepididae</taxon>
        <taxon>Rodentolepis</taxon>
    </lineage>
</organism>
<reference evidence="4" key="1">
    <citation type="submission" date="2017-02" db="UniProtKB">
        <authorList>
            <consortium name="WormBaseParasite"/>
        </authorList>
    </citation>
    <scope>IDENTIFICATION</scope>
</reference>
<dbReference type="EMBL" id="UZAE01006095">
    <property type="protein sequence ID" value="VDO01984.1"/>
    <property type="molecule type" value="Genomic_DNA"/>
</dbReference>
<keyword evidence="3" id="KW-1185">Reference proteome</keyword>